<keyword evidence="2" id="KW-1185">Reference proteome</keyword>
<organism evidence="1 2">
    <name type="scientific">Salvia divinorum</name>
    <name type="common">Maria pastora</name>
    <name type="synonym">Diviner's sage</name>
    <dbReference type="NCBI Taxonomy" id="28513"/>
    <lineage>
        <taxon>Eukaryota</taxon>
        <taxon>Viridiplantae</taxon>
        <taxon>Streptophyta</taxon>
        <taxon>Embryophyta</taxon>
        <taxon>Tracheophyta</taxon>
        <taxon>Spermatophyta</taxon>
        <taxon>Magnoliopsida</taxon>
        <taxon>eudicotyledons</taxon>
        <taxon>Gunneridae</taxon>
        <taxon>Pentapetalae</taxon>
        <taxon>asterids</taxon>
        <taxon>lamiids</taxon>
        <taxon>Lamiales</taxon>
        <taxon>Lamiaceae</taxon>
        <taxon>Nepetoideae</taxon>
        <taxon>Mentheae</taxon>
        <taxon>Salviinae</taxon>
        <taxon>Salvia</taxon>
        <taxon>Salvia subgen. Calosphace</taxon>
    </lineage>
</organism>
<reference evidence="1 2" key="1">
    <citation type="submission" date="2024-06" db="EMBL/GenBank/DDBJ databases">
        <title>A chromosome level genome sequence of Diviner's sage (Salvia divinorum).</title>
        <authorList>
            <person name="Ford S.A."/>
            <person name="Ro D.-K."/>
            <person name="Ness R.W."/>
            <person name="Phillips M.A."/>
        </authorList>
    </citation>
    <scope>NUCLEOTIDE SEQUENCE [LARGE SCALE GENOMIC DNA]</scope>
    <source>
        <strain evidence="1">SAF-2024a</strain>
        <tissue evidence="1">Leaf</tissue>
    </source>
</reference>
<comment type="caution">
    <text evidence="1">The sequence shown here is derived from an EMBL/GenBank/DDBJ whole genome shotgun (WGS) entry which is preliminary data.</text>
</comment>
<evidence type="ECO:0000313" key="1">
    <source>
        <dbReference type="EMBL" id="KAL1562767.1"/>
    </source>
</evidence>
<name>A0ABD1I2Y7_SALDI</name>
<gene>
    <name evidence="1" type="ORF">AAHA92_05308</name>
</gene>
<dbReference type="Proteomes" id="UP001567538">
    <property type="component" value="Unassembled WGS sequence"/>
</dbReference>
<protein>
    <submittedName>
        <fullName evidence="1">Protein FAR1-RELATED SEQUENCE 8-like</fullName>
    </submittedName>
</protein>
<dbReference type="AlphaFoldDB" id="A0ABD1I2Y7"/>
<evidence type="ECO:0000313" key="2">
    <source>
        <dbReference type="Proteomes" id="UP001567538"/>
    </source>
</evidence>
<dbReference type="PANTHER" id="PTHR46328">
    <property type="entry name" value="FAR-RED IMPAIRED RESPONSIVE (FAR1) FAMILY PROTEIN-RELATED"/>
    <property type="match status" value="1"/>
</dbReference>
<dbReference type="EMBL" id="JBEAFC010000003">
    <property type="protein sequence ID" value="KAL1562767.1"/>
    <property type="molecule type" value="Genomic_DNA"/>
</dbReference>
<dbReference type="PANTHER" id="PTHR46328:SF35">
    <property type="entry name" value="PROTEIN FAR1-RELATED SEQUENCE 5-LIKE"/>
    <property type="match status" value="1"/>
</dbReference>
<proteinExistence type="predicted"/>
<sequence>MGPMPRMEYDSKDIFLTAYRHYAKLKGFSISIRNSSSKYYVLACSKGRKSKNVKKFTKQTQCPARANSVLKDNDKLVVTCVESNHNHTLEPQLSMFIPGYRTS</sequence>
<accession>A0ABD1I2Y7</accession>